<keyword evidence="1" id="KW-1133">Transmembrane helix</keyword>
<protein>
    <submittedName>
        <fullName evidence="2">Uncharacterized protein</fullName>
    </submittedName>
</protein>
<evidence type="ECO:0000256" key="1">
    <source>
        <dbReference type="SAM" id="Phobius"/>
    </source>
</evidence>
<feature type="transmembrane region" description="Helical" evidence="1">
    <location>
        <begin position="6"/>
        <end position="25"/>
    </location>
</feature>
<accession>A0A6J5KYC2</accession>
<name>A0A6J5KYC2_9CAUD</name>
<organism evidence="2">
    <name type="scientific">uncultured Caudovirales phage</name>
    <dbReference type="NCBI Taxonomy" id="2100421"/>
    <lineage>
        <taxon>Viruses</taxon>
        <taxon>Duplodnaviria</taxon>
        <taxon>Heunggongvirae</taxon>
        <taxon>Uroviricota</taxon>
        <taxon>Caudoviricetes</taxon>
        <taxon>Peduoviridae</taxon>
        <taxon>Maltschvirus</taxon>
        <taxon>Maltschvirus maltsch</taxon>
    </lineage>
</organism>
<sequence>MNKDALIGGIFMVIIVGIFIGAIVYEESSKLECTKKALEHNVSVNDTILLCGLK</sequence>
<keyword evidence="1" id="KW-0472">Membrane</keyword>
<gene>
    <name evidence="2" type="ORF">UFOVP84_205</name>
</gene>
<keyword evidence="1" id="KW-0812">Transmembrane</keyword>
<dbReference type="EMBL" id="LR796208">
    <property type="protein sequence ID" value="CAB4127474.1"/>
    <property type="molecule type" value="Genomic_DNA"/>
</dbReference>
<proteinExistence type="predicted"/>
<evidence type="ECO:0000313" key="2">
    <source>
        <dbReference type="EMBL" id="CAB4127474.1"/>
    </source>
</evidence>
<reference evidence="2" key="1">
    <citation type="submission" date="2020-04" db="EMBL/GenBank/DDBJ databases">
        <authorList>
            <person name="Chiriac C."/>
            <person name="Salcher M."/>
            <person name="Ghai R."/>
            <person name="Kavagutti S V."/>
        </authorList>
    </citation>
    <scope>NUCLEOTIDE SEQUENCE</scope>
</reference>